<dbReference type="InterPro" id="IPR053855">
    <property type="entry name" value="DUF6931"/>
</dbReference>
<evidence type="ECO:0008006" key="3">
    <source>
        <dbReference type="Google" id="ProtNLM"/>
    </source>
</evidence>
<gene>
    <name evidence="1" type="ORF">GCE9029_00754</name>
</gene>
<dbReference type="OrthoDB" id="5572566at2"/>
<organism evidence="1 2">
    <name type="scientific">Grimontia celer</name>
    <dbReference type="NCBI Taxonomy" id="1796497"/>
    <lineage>
        <taxon>Bacteria</taxon>
        <taxon>Pseudomonadati</taxon>
        <taxon>Pseudomonadota</taxon>
        <taxon>Gammaproteobacteria</taxon>
        <taxon>Vibrionales</taxon>
        <taxon>Vibrionaceae</taxon>
        <taxon>Grimontia</taxon>
    </lineage>
</organism>
<dbReference type="Pfam" id="PF22011">
    <property type="entry name" value="DUF6931"/>
    <property type="match status" value="1"/>
</dbReference>
<dbReference type="EMBL" id="FIZX01000001">
    <property type="protein sequence ID" value="CZF78297.1"/>
    <property type="molecule type" value="Genomic_DNA"/>
</dbReference>
<proteinExistence type="predicted"/>
<dbReference type="STRING" id="1796497.GCE9029_00754"/>
<sequence length="191" mass="20610">MSYVKIPQVFADDILKLYQPQDGILPLIEPGLTPQQLLERAVNAGQFADAVIFLAHALPVRESIWWGCCCAGLRSDWSEQEQDAIRSAKAWVHTPDETSRRYAEQAANTATLQNGAGWIAQAVFWSGGSMTGPTDPVVPPPEYLYAQAVGGSINLTAILPDGAEAENRYRQFIEMGINIAHGGNGNIGSAA</sequence>
<evidence type="ECO:0000313" key="1">
    <source>
        <dbReference type="EMBL" id="CZF78297.1"/>
    </source>
</evidence>
<accession>A0A128EUM7</accession>
<dbReference type="Proteomes" id="UP000071641">
    <property type="component" value="Unassembled WGS sequence"/>
</dbReference>
<dbReference type="AlphaFoldDB" id="A0A128EUM7"/>
<evidence type="ECO:0000313" key="2">
    <source>
        <dbReference type="Proteomes" id="UP000071641"/>
    </source>
</evidence>
<name>A0A128EUM7_9GAMM</name>
<dbReference type="RefSeq" id="WP_062661087.1">
    <property type="nucleotide sequence ID" value="NZ_FIZX01000001.1"/>
</dbReference>
<keyword evidence="2" id="KW-1185">Reference proteome</keyword>
<reference evidence="2" key="1">
    <citation type="submission" date="2016-02" db="EMBL/GenBank/DDBJ databases">
        <authorList>
            <person name="Rodrigo-Torres Lidia"/>
            <person name="Arahal R.David."/>
        </authorList>
    </citation>
    <scope>NUCLEOTIDE SEQUENCE [LARGE SCALE GENOMIC DNA]</scope>
    <source>
        <strain evidence="2">CECT 9029</strain>
    </source>
</reference>
<protein>
    <recommendedName>
        <fullName evidence="3">Twin-arginine translocation pathway signal</fullName>
    </recommendedName>
</protein>